<dbReference type="AlphaFoldDB" id="A0A6N7QQG2"/>
<evidence type="ECO:0000313" key="2">
    <source>
        <dbReference type="EMBL" id="MRH78661.1"/>
    </source>
</evidence>
<keyword evidence="1" id="KW-0472">Membrane</keyword>
<dbReference type="Gene3D" id="3.40.50.2300">
    <property type="match status" value="2"/>
</dbReference>
<dbReference type="GO" id="GO:0009252">
    <property type="term" value="P:peptidoglycan biosynthetic process"/>
    <property type="evidence" value="ECO:0007669"/>
    <property type="project" value="TreeGrafter"/>
</dbReference>
<dbReference type="SUPFAM" id="SSF53822">
    <property type="entry name" value="Periplasmic binding protein-like I"/>
    <property type="match status" value="1"/>
</dbReference>
<organism evidence="2 3">
    <name type="scientific">Spiribacter salilacus</name>
    <dbReference type="NCBI Taxonomy" id="2664894"/>
    <lineage>
        <taxon>Bacteria</taxon>
        <taxon>Pseudomonadati</taxon>
        <taxon>Pseudomonadota</taxon>
        <taxon>Gammaproteobacteria</taxon>
        <taxon>Chromatiales</taxon>
        <taxon>Ectothiorhodospiraceae</taxon>
        <taxon>Spiribacter</taxon>
    </lineage>
</organism>
<dbReference type="GO" id="GO:0030234">
    <property type="term" value="F:enzyme regulator activity"/>
    <property type="evidence" value="ECO:0007669"/>
    <property type="project" value="TreeGrafter"/>
</dbReference>
<dbReference type="EMBL" id="WJPP01000004">
    <property type="protein sequence ID" value="MRH78661.1"/>
    <property type="molecule type" value="Genomic_DNA"/>
</dbReference>
<dbReference type="PANTHER" id="PTHR38038">
    <property type="entry name" value="PENICILLIN-BINDING PROTEIN ACTIVATOR LPOA"/>
    <property type="match status" value="1"/>
</dbReference>
<accession>A0A6N7QQG2</accession>
<name>A0A6N7QQG2_9GAMM</name>
<gene>
    <name evidence="2" type="ORF">GH984_08070</name>
</gene>
<dbReference type="CDD" id="cd06339">
    <property type="entry name" value="PBP1_YraM_LppC_lipoprotein-like"/>
    <property type="match status" value="1"/>
</dbReference>
<dbReference type="InterPro" id="IPR028082">
    <property type="entry name" value="Peripla_BP_I"/>
</dbReference>
<evidence type="ECO:0000256" key="1">
    <source>
        <dbReference type="ARBA" id="ARBA00023136"/>
    </source>
</evidence>
<keyword evidence="3" id="KW-1185">Reference proteome</keyword>
<comment type="caution">
    <text evidence="2">The sequence shown here is derived from an EMBL/GenBank/DDBJ whole genome shotgun (WGS) entry which is preliminary data.</text>
</comment>
<protein>
    <submittedName>
        <fullName evidence="2">ABC transporter substrate-binding protein</fullName>
    </submittedName>
</protein>
<dbReference type="Pfam" id="PF04348">
    <property type="entry name" value="LppC"/>
    <property type="match status" value="1"/>
</dbReference>
<dbReference type="InterPro" id="IPR007443">
    <property type="entry name" value="LpoA"/>
</dbReference>
<dbReference type="Proteomes" id="UP000433788">
    <property type="component" value="Unassembled WGS sequence"/>
</dbReference>
<dbReference type="GO" id="GO:0031241">
    <property type="term" value="C:periplasmic side of cell outer membrane"/>
    <property type="evidence" value="ECO:0007669"/>
    <property type="project" value="TreeGrafter"/>
</dbReference>
<sequence length="566" mass="60959">MQEREGPRDPADSPRITAAEVALSNDDLSAAITLLRMAAQEFRGARSEDLLLEAQILANESSADQQLQTLANRLDGQLPARLQGRYWASIAAAQRDRGQTDQALRSQWEALQAARSPQQRLRAEALLWKDLQAIPLDQLMQAESETWPADLSAWQALALAVRPRLLALDGAAQGIAEWREQGNTKGVSELLITRIQAMHRYAYAPVKQVALLLPLSGDLSGPSRRIQMGFLAAYYSSNAEQRPIAIRFIDVGANGLAPAAGYREAVAGGAEIVLGPLSKTAVESVLSGAEITTPLLALNRIDPPSSSPSPNVFQFGLAPEDEAAATASTALALGYQQIAILAGDDEWSERVTDAFVSALHEGGGTALETQRYPSNQDDLSGPIRAILNIDDADQRTERLESLLNIRLKTEPKRRSDADALFIAARPNAAQVLIPQIRFHDGLDLPVLAPASAFPGGSGDVESDFEGLIFAEMPWLIPNAMPASAAAAYAELVSEGQEANQIGRLEALGIDALHLAKLIHILKEQPGLNYSGATGSLHVNKQGIIQRRLEPVEVRNGTLSRLLDQLP</sequence>
<dbReference type="PANTHER" id="PTHR38038:SF1">
    <property type="entry name" value="PENICILLIN-BINDING PROTEIN ACTIVATOR LPOA"/>
    <property type="match status" value="1"/>
</dbReference>
<dbReference type="RefSeq" id="WP_153719710.1">
    <property type="nucleotide sequence ID" value="NZ_WJPP01000004.1"/>
</dbReference>
<proteinExistence type="predicted"/>
<reference evidence="2 3" key="1">
    <citation type="submission" date="2019-11" db="EMBL/GenBank/DDBJ databases">
        <authorList>
            <person name="Zhang X.Y."/>
        </authorList>
    </citation>
    <scope>NUCLEOTIDE SEQUENCE [LARGE SCALE GENOMIC DNA]</scope>
    <source>
        <strain evidence="2 3">C176</strain>
    </source>
</reference>
<evidence type="ECO:0000313" key="3">
    <source>
        <dbReference type="Proteomes" id="UP000433788"/>
    </source>
</evidence>